<reference evidence="2 3" key="1">
    <citation type="journal article" date="2013" name="Genome Announc.">
        <title>Genome Sequence of Thalassolituus oleivorans MIL-1 (DSM 14913T).</title>
        <authorList>
            <person name="Golyshin P.N."/>
            <person name="Werner J."/>
            <person name="Chernikova T.N."/>
            <person name="Tran H."/>
            <person name="Ferrer M."/>
            <person name="Yakimov M.M."/>
            <person name="Teeling H."/>
            <person name="Golyshina O.V."/>
        </authorList>
    </citation>
    <scope>NUCLEOTIDE SEQUENCE [LARGE SCALE GENOMIC DNA]</scope>
    <source>
        <strain evidence="2 3">MIL-1</strain>
    </source>
</reference>
<dbReference type="Gene3D" id="3.40.190.10">
    <property type="entry name" value="Periplasmic binding protein-like II"/>
    <property type="match status" value="2"/>
</dbReference>
<dbReference type="RefSeq" id="WP_015486434.1">
    <property type="nucleotide sequence ID" value="NC_020888.1"/>
</dbReference>
<proteinExistence type="predicted"/>
<sequence length="403" mass="45818">MRLRHWIAMLFIVYLQTAEAVDLRTTISPPYQIMLQGELSGVSSNVMRCIFGEMDEVYDVQVMPWGRAVADLVSADADGLFTSMPTDELDDYATMSVPFALEKWYWYFTDSKLESRVDFHSGLRIGAIRSSNQALWLKINGYTQIEEVNEGEQLFKLVRAGRLDAFIADEKNFHEIALELDLNERDFKRRFLKYTPLGIYFANHFLSERPEFLANFNARVSGCAPGSMLLSTSENKKLKAILEYQIRNWVESREVISSIRMQNESMKKVTIKDIEVLDKKWQAEIGVSERPMINKLLSNQLSKYLRDVQEASKGLYTEIFVVDRNGVNVGQSAITSDYYQGDEEPFKKSFGDGIGGNNISGIEYDESTRTFQVKLSLTVGDEFKTPIGAVIVGIDVERALSAD</sequence>
<dbReference type="AlphaFoldDB" id="M5DRB6"/>
<accession>M5DRB6</accession>
<protein>
    <submittedName>
        <fullName evidence="2">Uncharacterized protein</fullName>
    </submittedName>
</protein>
<dbReference type="Proteomes" id="UP000011866">
    <property type="component" value="Chromosome"/>
</dbReference>
<dbReference type="KEGG" id="tol:TOL_1269"/>
<dbReference type="PATRIC" id="fig|1298593.3.peg.1220"/>
<evidence type="ECO:0000256" key="1">
    <source>
        <dbReference type="SAM" id="SignalP"/>
    </source>
</evidence>
<evidence type="ECO:0000313" key="3">
    <source>
        <dbReference type="Proteomes" id="UP000011866"/>
    </source>
</evidence>
<feature type="chain" id="PRO_5004065508" evidence="1">
    <location>
        <begin position="21"/>
        <end position="403"/>
    </location>
</feature>
<keyword evidence="1" id="KW-0732">Signal</keyword>
<organism evidence="2 3">
    <name type="scientific">Thalassolituus oleivorans MIL-1</name>
    <dbReference type="NCBI Taxonomy" id="1298593"/>
    <lineage>
        <taxon>Bacteria</taxon>
        <taxon>Pseudomonadati</taxon>
        <taxon>Pseudomonadota</taxon>
        <taxon>Gammaproteobacteria</taxon>
        <taxon>Oceanospirillales</taxon>
        <taxon>Oceanospirillaceae</taxon>
        <taxon>Thalassolituus</taxon>
    </lineage>
</organism>
<dbReference type="STRING" id="187493.CN03_11800"/>
<feature type="signal peptide" evidence="1">
    <location>
        <begin position="1"/>
        <end position="20"/>
    </location>
</feature>
<dbReference type="EMBL" id="HF680312">
    <property type="protein sequence ID" value="CCU71697.1"/>
    <property type="molecule type" value="Genomic_DNA"/>
</dbReference>
<name>M5DRB6_9GAMM</name>
<gene>
    <name evidence="2" type="ORF">TOL_1269</name>
</gene>
<dbReference type="HOGENOM" id="CLU_698154_0_0_6"/>
<dbReference type="GeneID" id="79176178"/>
<keyword evidence="3" id="KW-1185">Reference proteome</keyword>
<evidence type="ECO:0000313" key="2">
    <source>
        <dbReference type="EMBL" id="CCU71697.1"/>
    </source>
</evidence>
<dbReference type="eggNOG" id="COG0834">
    <property type="taxonomic scope" value="Bacteria"/>
</dbReference>
<dbReference type="SUPFAM" id="SSF53850">
    <property type="entry name" value="Periplasmic binding protein-like II"/>
    <property type="match status" value="1"/>
</dbReference>